<gene>
    <name evidence="14" type="ORF">DFR34_102187</name>
</gene>
<evidence type="ECO:0000256" key="10">
    <source>
        <dbReference type="ARBA" id="ARBA00023014"/>
    </source>
</evidence>
<keyword evidence="6" id="KW-0479">Metal-binding</keyword>
<dbReference type="CDD" id="cd10030">
    <property type="entry name" value="UDG-F4_TTUDGA_SPO1dp_like"/>
    <property type="match status" value="1"/>
</dbReference>
<dbReference type="InterPro" id="IPR005122">
    <property type="entry name" value="Uracil-DNA_glycosylase-like"/>
</dbReference>
<evidence type="ECO:0000256" key="6">
    <source>
        <dbReference type="ARBA" id="ARBA00022723"/>
    </source>
</evidence>
<keyword evidence="9" id="KW-0408">Iron</keyword>
<dbReference type="Proteomes" id="UP000247555">
    <property type="component" value="Unassembled WGS sequence"/>
</dbReference>
<reference evidence="14 15" key="1">
    <citation type="submission" date="2018-05" db="EMBL/GenBank/DDBJ databases">
        <title>Genomic Encyclopedia of Type Strains, Phase IV (KMG-IV): sequencing the most valuable type-strain genomes for metagenomic binning, comparative biology and taxonomic classification.</title>
        <authorList>
            <person name="Goeker M."/>
        </authorList>
    </citation>
    <scope>NUCLEOTIDE SEQUENCE [LARGE SCALE GENOMIC DNA]</scope>
    <source>
        <strain evidence="14 15">DSM 29661</strain>
    </source>
</reference>
<dbReference type="PANTHER" id="PTHR33693">
    <property type="entry name" value="TYPE-5 URACIL-DNA GLYCOSYLASE"/>
    <property type="match status" value="1"/>
</dbReference>
<evidence type="ECO:0000256" key="12">
    <source>
        <dbReference type="SAM" id="MobiDB-lite"/>
    </source>
</evidence>
<comment type="similarity">
    <text evidence="2">Belongs to the uracil-DNA glycosylase (UDG) superfamily. Type 4 (UDGa) family.</text>
</comment>
<evidence type="ECO:0000256" key="9">
    <source>
        <dbReference type="ARBA" id="ARBA00023004"/>
    </source>
</evidence>
<comment type="caution">
    <text evidence="14">The sequence shown here is derived from an EMBL/GenBank/DDBJ whole genome shotgun (WGS) entry which is preliminary data.</text>
</comment>
<evidence type="ECO:0000313" key="14">
    <source>
        <dbReference type="EMBL" id="PXX81347.1"/>
    </source>
</evidence>
<proteinExistence type="inferred from homology"/>
<evidence type="ECO:0000256" key="1">
    <source>
        <dbReference type="ARBA" id="ARBA00001400"/>
    </source>
</evidence>
<keyword evidence="11" id="KW-0234">DNA repair</keyword>
<dbReference type="GO" id="GO:0006281">
    <property type="term" value="P:DNA repair"/>
    <property type="evidence" value="ECO:0007669"/>
    <property type="project" value="UniProtKB-KW"/>
</dbReference>
<keyword evidence="8" id="KW-0378">Hydrolase</keyword>
<protein>
    <recommendedName>
        <fullName evidence="4">Type-4 uracil-DNA glycosylase</fullName>
        <ecNumber evidence="3">3.2.2.27</ecNumber>
    </recommendedName>
</protein>
<dbReference type="GO" id="GO:0004844">
    <property type="term" value="F:uracil DNA N-glycosylase activity"/>
    <property type="evidence" value="ECO:0007669"/>
    <property type="project" value="UniProtKB-EC"/>
</dbReference>
<sequence length="334" mass="35369">MTDRHSQILEALGLGPRWLPRHALPGAAPVAAEEAEPPLLPLAECTAPPVPVAQASVEPLDEGGVLAANPPAEAPAAPAAHAQTQTQAEAPAAVMETLVLAQAPALTPAEPEAAGIESASAPMAEASLFADSPNPAAAPDAPSPAAVALPADWDNLRAEVAACQRCRLCETRTQTVFARGNPQARWLFVGEAPGEQEDLQGLPFVGPAGKLLDNMLAALGLDREQDVYIANVLKCRPPRNRNPQGDEILACQPYLRQQIAWQQPAVIVALGRFAAQTLLDTEASIGSLRSKVHEYAGVPLVVSYHPAYLLRTLPDKAKAWQDLLFAREVMRRQG</sequence>
<dbReference type="SMART" id="SM00986">
    <property type="entry name" value="UDG"/>
    <property type="match status" value="1"/>
</dbReference>
<feature type="domain" description="Uracil-DNA glycosylase-like" evidence="13">
    <location>
        <begin position="177"/>
        <end position="324"/>
    </location>
</feature>
<feature type="region of interest" description="Disordered" evidence="12">
    <location>
        <begin position="63"/>
        <end position="90"/>
    </location>
</feature>
<dbReference type="Pfam" id="PF03167">
    <property type="entry name" value="UDG"/>
    <property type="match status" value="1"/>
</dbReference>
<evidence type="ECO:0000256" key="4">
    <source>
        <dbReference type="ARBA" id="ARBA00019403"/>
    </source>
</evidence>
<evidence type="ECO:0000256" key="11">
    <source>
        <dbReference type="ARBA" id="ARBA00023204"/>
    </source>
</evidence>
<dbReference type="InterPro" id="IPR036895">
    <property type="entry name" value="Uracil-DNA_glycosylase-like_sf"/>
</dbReference>
<dbReference type="EMBL" id="QJKI01000002">
    <property type="protein sequence ID" value="PXX81347.1"/>
    <property type="molecule type" value="Genomic_DNA"/>
</dbReference>
<keyword evidence="10" id="KW-0411">Iron-sulfur</keyword>
<dbReference type="NCBIfam" id="TIGR00758">
    <property type="entry name" value="UDG_fam4"/>
    <property type="match status" value="1"/>
</dbReference>
<comment type="catalytic activity">
    <reaction evidence="1">
        <text>Hydrolyzes single-stranded DNA or mismatched double-stranded DNA and polynucleotides, releasing free uracil.</text>
        <dbReference type="EC" id="3.2.2.27"/>
    </reaction>
</comment>
<name>A0A318LI55_9NEIS</name>
<dbReference type="InterPro" id="IPR051536">
    <property type="entry name" value="UDG_Type-4/5"/>
</dbReference>
<feature type="compositionally biased region" description="Low complexity" evidence="12">
    <location>
        <begin position="67"/>
        <end position="90"/>
    </location>
</feature>
<dbReference type="GO" id="GO:0046872">
    <property type="term" value="F:metal ion binding"/>
    <property type="evidence" value="ECO:0007669"/>
    <property type="project" value="UniProtKB-KW"/>
</dbReference>
<organism evidence="14 15">
    <name type="scientific">Rivihabitans pingtungensis</name>
    <dbReference type="NCBI Taxonomy" id="1054498"/>
    <lineage>
        <taxon>Bacteria</taxon>
        <taxon>Pseudomonadati</taxon>
        <taxon>Pseudomonadota</taxon>
        <taxon>Betaproteobacteria</taxon>
        <taxon>Neisseriales</taxon>
        <taxon>Aquaspirillaceae</taxon>
        <taxon>Rivihabitans</taxon>
    </lineage>
</organism>
<evidence type="ECO:0000256" key="7">
    <source>
        <dbReference type="ARBA" id="ARBA00022763"/>
    </source>
</evidence>
<dbReference type="Gene3D" id="3.40.470.10">
    <property type="entry name" value="Uracil-DNA glycosylase-like domain"/>
    <property type="match status" value="1"/>
</dbReference>
<keyword evidence="15" id="KW-1185">Reference proteome</keyword>
<dbReference type="SUPFAM" id="SSF52141">
    <property type="entry name" value="Uracil-DNA glycosylase-like"/>
    <property type="match status" value="1"/>
</dbReference>
<keyword evidence="7" id="KW-0227">DNA damage</keyword>
<dbReference type="GO" id="GO:0051539">
    <property type="term" value="F:4 iron, 4 sulfur cluster binding"/>
    <property type="evidence" value="ECO:0007669"/>
    <property type="project" value="UniProtKB-KW"/>
</dbReference>
<accession>A0A318LI55</accession>
<evidence type="ECO:0000256" key="2">
    <source>
        <dbReference type="ARBA" id="ARBA00006521"/>
    </source>
</evidence>
<dbReference type="EC" id="3.2.2.27" evidence="3"/>
<evidence type="ECO:0000259" key="13">
    <source>
        <dbReference type="SMART" id="SM00986"/>
    </source>
</evidence>
<dbReference type="PANTHER" id="PTHR33693:SF1">
    <property type="entry name" value="TYPE-4 URACIL-DNA GLYCOSYLASE"/>
    <property type="match status" value="1"/>
</dbReference>
<evidence type="ECO:0000256" key="8">
    <source>
        <dbReference type="ARBA" id="ARBA00022801"/>
    </source>
</evidence>
<dbReference type="SMART" id="SM00987">
    <property type="entry name" value="UreE_C"/>
    <property type="match status" value="1"/>
</dbReference>
<evidence type="ECO:0000313" key="15">
    <source>
        <dbReference type="Proteomes" id="UP000247555"/>
    </source>
</evidence>
<dbReference type="AlphaFoldDB" id="A0A318LI55"/>
<dbReference type="InterPro" id="IPR005273">
    <property type="entry name" value="Ura-DNA_glyco_family4"/>
</dbReference>
<evidence type="ECO:0000256" key="3">
    <source>
        <dbReference type="ARBA" id="ARBA00012030"/>
    </source>
</evidence>
<keyword evidence="5" id="KW-0004">4Fe-4S</keyword>
<evidence type="ECO:0000256" key="5">
    <source>
        <dbReference type="ARBA" id="ARBA00022485"/>
    </source>
</evidence>